<proteinExistence type="predicted"/>
<comment type="caution">
    <text evidence="3">The sequence shown here is derived from an EMBL/GenBank/DDBJ whole genome shotgun (WGS) entry which is preliminary data.</text>
</comment>
<evidence type="ECO:0000256" key="1">
    <source>
        <dbReference type="SAM" id="MobiDB-lite"/>
    </source>
</evidence>
<dbReference type="EMBL" id="AZAC01000011">
    <property type="protein sequence ID" value="KIX14325.1"/>
    <property type="molecule type" value="Genomic_DNA"/>
</dbReference>
<accession>A0A0D2JXL1</accession>
<keyword evidence="2" id="KW-0732">Signal</keyword>
<feature type="chain" id="PRO_5002245245" evidence="2">
    <location>
        <begin position="26"/>
        <end position="501"/>
    </location>
</feature>
<evidence type="ECO:0000313" key="3">
    <source>
        <dbReference type="EMBL" id="KIX14325.1"/>
    </source>
</evidence>
<keyword evidence="4" id="KW-1185">Reference proteome</keyword>
<evidence type="ECO:0000256" key="2">
    <source>
        <dbReference type="SAM" id="SignalP"/>
    </source>
</evidence>
<evidence type="ECO:0000313" key="4">
    <source>
        <dbReference type="Proteomes" id="UP000032233"/>
    </source>
</evidence>
<dbReference type="OrthoDB" id="9801336at2"/>
<dbReference type="InParanoid" id="A0A0D2JXL1"/>
<dbReference type="STRING" id="1429043.X474_08615"/>
<organism evidence="3 4">
    <name type="scientific">Dethiosulfatarculus sandiegensis</name>
    <dbReference type="NCBI Taxonomy" id="1429043"/>
    <lineage>
        <taxon>Bacteria</taxon>
        <taxon>Pseudomonadati</taxon>
        <taxon>Thermodesulfobacteriota</taxon>
        <taxon>Desulfarculia</taxon>
        <taxon>Desulfarculales</taxon>
        <taxon>Desulfarculaceae</taxon>
        <taxon>Dethiosulfatarculus</taxon>
    </lineage>
</organism>
<dbReference type="Proteomes" id="UP000032233">
    <property type="component" value="Unassembled WGS sequence"/>
</dbReference>
<sequence>MRNTSGACLVLLLVFLMLHAPPLKAQTESPAPQPGGKVAVQGDPFADTPVKDPFADLSVFEEKTDAARSGAGRERTVADQSAGLELHGYLESRNRIRTSDAEALSLRQRLWLESELDLLTLDEPRSDSPARLFASAALDFDPAASDLSDDVPLFHPCLKEMFFTWETESAALMVGRKLERIGTGDGVNPMDLINPLDHRDPLATGRADSRLPVLLVKGLAQLPTFDLLQEASLELFLIPFPQVNQLNSPGSPWESPGLASLRRAGARGELILRDQVKPSQSLANAECGARLAATFSGWDLALIGFYGFTNAPVLARNMVTNQAGHEELEITPIHPSFAALGFTFAKGLEHSTIRGEISLKPNLPVMISDYASLPGYERHRVVEGVLGWDRTFGTNFYVNFQLFCTAIGGASDLEELVSDEYEYGITYDVHDLFWDDALTAGARGIASFSGEGCTFECFADYELTDDLLLSASLFLFEGPESGQYGQYDYNDFFSLRLRYSF</sequence>
<name>A0A0D2JXL1_9BACT</name>
<reference evidence="3 4" key="1">
    <citation type="submission" date="2013-11" db="EMBL/GenBank/DDBJ databases">
        <title>Metagenomic analysis of a methanogenic consortium involved in long chain n-alkane degradation.</title>
        <authorList>
            <person name="Davidova I.A."/>
            <person name="Callaghan A.V."/>
            <person name="Wawrik B."/>
            <person name="Pruitt S."/>
            <person name="Marks C."/>
            <person name="Duncan K.E."/>
            <person name="Suflita J.M."/>
        </authorList>
    </citation>
    <scope>NUCLEOTIDE SEQUENCE [LARGE SCALE GENOMIC DNA]</scope>
    <source>
        <strain evidence="3 4">SPR</strain>
    </source>
</reference>
<protein>
    <submittedName>
        <fullName evidence="3">Uncharacterized protein</fullName>
    </submittedName>
</protein>
<feature type="region of interest" description="Disordered" evidence="1">
    <location>
        <begin position="26"/>
        <end position="45"/>
    </location>
</feature>
<gene>
    <name evidence="3" type="ORF">X474_08615</name>
</gene>
<dbReference type="RefSeq" id="WP_044347959.1">
    <property type="nucleotide sequence ID" value="NZ_AZAC01000011.1"/>
</dbReference>
<feature type="signal peptide" evidence="2">
    <location>
        <begin position="1"/>
        <end position="25"/>
    </location>
</feature>
<dbReference type="AlphaFoldDB" id="A0A0D2JXL1"/>